<keyword evidence="8" id="KW-0129">CBS domain</keyword>
<protein>
    <submittedName>
        <fullName evidence="11">Magnesium transporter</fullName>
    </submittedName>
</protein>
<accession>A0A4V2SAR2</accession>
<keyword evidence="3" id="KW-0813">Transport</keyword>
<evidence type="ECO:0000256" key="3">
    <source>
        <dbReference type="ARBA" id="ARBA00022448"/>
    </source>
</evidence>
<dbReference type="InterPro" id="IPR006667">
    <property type="entry name" value="SLC41_membr_dom"/>
</dbReference>
<sequence length="328" mass="34426">MNTQPDAQDFQHKDTAGAHLVRAIPTARPETPVSEVITQLSGQIFDCADTVFVTDAAGRLEGIVRINDLLAHGTRTVAEIMEPEHEAVSRGADQEDIAKLAIRLNMIVVPVVDDAGRLIGAVPPEALFRILRDEHMEDLQRLAGIGAHHAGPDAALDAPIRNRLARRLPWLVFGLLASTLVTLVMVRFEETLASHVTVAFFVPALVYIAGAIGSQAVSVAVRGLATHDVSISALLRDEIVIGLGIGAALGVLSGLGVLIGFGDARLSLAVGLAVLCGGAISSLVGFALPWVFQRLGSDPALGSGPICTVIQDASSLLIYFAAVSLLIL</sequence>
<evidence type="ECO:0000256" key="8">
    <source>
        <dbReference type="PROSITE-ProRule" id="PRU00703"/>
    </source>
</evidence>
<comment type="similarity">
    <text evidence="2">Belongs to the SLC41A transporter family.</text>
</comment>
<dbReference type="GO" id="GO:0016020">
    <property type="term" value="C:membrane"/>
    <property type="evidence" value="ECO:0007669"/>
    <property type="project" value="UniProtKB-SubCell"/>
</dbReference>
<dbReference type="InterPro" id="IPR046342">
    <property type="entry name" value="CBS_dom_sf"/>
</dbReference>
<evidence type="ECO:0000256" key="1">
    <source>
        <dbReference type="ARBA" id="ARBA00004141"/>
    </source>
</evidence>
<dbReference type="PANTHER" id="PTHR41394:SF5">
    <property type="entry name" value="SLC41A_MGTE INTEGRAL MEMBRANE DOMAIN-CONTAINING PROTEIN"/>
    <property type="match status" value="1"/>
</dbReference>
<feature type="transmembrane region" description="Helical" evidence="9">
    <location>
        <begin position="268"/>
        <end position="291"/>
    </location>
</feature>
<keyword evidence="5" id="KW-0460">Magnesium</keyword>
<dbReference type="AlphaFoldDB" id="A0A4V2SAR2"/>
<comment type="subcellular location">
    <subcellularLocation>
        <location evidence="1">Membrane</location>
        <topology evidence="1">Multi-pass membrane protein</topology>
    </subcellularLocation>
</comment>
<dbReference type="SUPFAM" id="SSF161093">
    <property type="entry name" value="MgtE membrane domain-like"/>
    <property type="match status" value="1"/>
</dbReference>
<dbReference type="InterPro" id="IPR000644">
    <property type="entry name" value="CBS_dom"/>
</dbReference>
<dbReference type="Proteomes" id="UP000295142">
    <property type="component" value="Unassembled WGS sequence"/>
</dbReference>
<feature type="transmembrane region" description="Helical" evidence="9">
    <location>
        <begin position="168"/>
        <end position="186"/>
    </location>
</feature>
<dbReference type="GO" id="GO:0008324">
    <property type="term" value="F:monoatomic cation transmembrane transporter activity"/>
    <property type="evidence" value="ECO:0007669"/>
    <property type="project" value="InterPro"/>
</dbReference>
<evidence type="ECO:0000256" key="5">
    <source>
        <dbReference type="ARBA" id="ARBA00022842"/>
    </source>
</evidence>
<keyword evidence="7 9" id="KW-0472">Membrane</keyword>
<evidence type="ECO:0000256" key="2">
    <source>
        <dbReference type="ARBA" id="ARBA00009749"/>
    </source>
</evidence>
<organism evidence="11 12">
    <name type="scientific">Rhodovulum euryhalinum</name>
    <dbReference type="NCBI Taxonomy" id="35805"/>
    <lineage>
        <taxon>Bacteria</taxon>
        <taxon>Pseudomonadati</taxon>
        <taxon>Pseudomonadota</taxon>
        <taxon>Alphaproteobacteria</taxon>
        <taxon>Rhodobacterales</taxon>
        <taxon>Paracoccaceae</taxon>
        <taxon>Rhodovulum</taxon>
    </lineage>
</organism>
<evidence type="ECO:0000256" key="6">
    <source>
        <dbReference type="ARBA" id="ARBA00022989"/>
    </source>
</evidence>
<feature type="transmembrane region" description="Helical" evidence="9">
    <location>
        <begin position="303"/>
        <end position="327"/>
    </location>
</feature>
<reference evidence="11 12" key="1">
    <citation type="submission" date="2019-03" db="EMBL/GenBank/DDBJ databases">
        <title>Genomic Encyclopedia of Type Strains, Phase IV (KMG-IV): sequencing the most valuable type-strain genomes for metagenomic binning, comparative biology and taxonomic classification.</title>
        <authorList>
            <person name="Goeker M."/>
        </authorList>
    </citation>
    <scope>NUCLEOTIDE SEQUENCE [LARGE SCALE GENOMIC DNA]</scope>
    <source>
        <strain evidence="11 12">DSM 4868</strain>
    </source>
</reference>
<evidence type="ECO:0000259" key="10">
    <source>
        <dbReference type="PROSITE" id="PS51371"/>
    </source>
</evidence>
<dbReference type="RefSeq" id="WP_132543435.1">
    <property type="nucleotide sequence ID" value="NZ_SLWW01000005.1"/>
</dbReference>
<dbReference type="Gene3D" id="3.10.580.10">
    <property type="entry name" value="CBS-domain"/>
    <property type="match status" value="1"/>
</dbReference>
<dbReference type="PROSITE" id="PS51371">
    <property type="entry name" value="CBS"/>
    <property type="match status" value="2"/>
</dbReference>
<keyword evidence="6 9" id="KW-1133">Transmembrane helix</keyword>
<feature type="domain" description="CBS" evidence="10">
    <location>
        <begin position="20"/>
        <end position="79"/>
    </location>
</feature>
<dbReference type="PANTHER" id="PTHR41394">
    <property type="entry name" value="MAGNESIUM TRANSPORTER MGTE"/>
    <property type="match status" value="1"/>
</dbReference>
<name>A0A4V2SAR2_9RHOB</name>
<feature type="transmembrane region" description="Helical" evidence="9">
    <location>
        <begin position="239"/>
        <end position="261"/>
    </location>
</feature>
<feature type="transmembrane region" description="Helical" evidence="9">
    <location>
        <begin position="198"/>
        <end position="219"/>
    </location>
</feature>
<dbReference type="EMBL" id="SLWW01000005">
    <property type="protein sequence ID" value="TCO71990.1"/>
    <property type="molecule type" value="Genomic_DNA"/>
</dbReference>
<evidence type="ECO:0000256" key="4">
    <source>
        <dbReference type="ARBA" id="ARBA00022692"/>
    </source>
</evidence>
<evidence type="ECO:0000256" key="7">
    <source>
        <dbReference type="ARBA" id="ARBA00023136"/>
    </source>
</evidence>
<evidence type="ECO:0000313" key="12">
    <source>
        <dbReference type="Proteomes" id="UP000295142"/>
    </source>
</evidence>
<comment type="caution">
    <text evidence="11">The sequence shown here is derived from an EMBL/GenBank/DDBJ whole genome shotgun (WGS) entry which is preliminary data.</text>
</comment>
<keyword evidence="4 9" id="KW-0812">Transmembrane</keyword>
<proteinExistence type="inferred from homology"/>
<evidence type="ECO:0000256" key="9">
    <source>
        <dbReference type="SAM" id="Phobius"/>
    </source>
</evidence>
<dbReference type="SUPFAM" id="SSF54631">
    <property type="entry name" value="CBS-domain pair"/>
    <property type="match status" value="1"/>
</dbReference>
<feature type="domain" description="CBS" evidence="10">
    <location>
        <begin position="81"/>
        <end position="139"/>
    </location>
</feature>
<dbReference type="Pfam" id="PF01769">
    <property type="entry name" value="MgtE"/>
    <property type="match status" value="1"/>
</dbReference>
<dbReference type="Pfam" id="PF00571">
    <property type="entry name" value="CBS"/>
    <property type="match status" value="2"/>
</dbReference>
<dbReference type="Gene3D" id="1.10.357.20">
    <property type="entry name" value="SLC41 divalent cation transporters, integral membrane domain"/>
    <property type="match status" value="1"/>
</dbReference>
<gene>
    <name evidence="11" type="ORF">EV655_10596</name>
</gene>
<dbReference type="InterPro" id="IPR036739">
    <property type="entry name" value="SLC41_membr_dom_sf"/>
</dbReference>
<keyword evidence="12" id="KW-1185">Reference proteome</keyword>
<evidence type="ECO:0000313" key="11">
    <source>
        <dbReference type="EMBL" id="TCO71990.1"/>
    </source>
</evidence>
<dbReference type="OrthoDB" id="3680176at2"/>